<dbReference type="OrthoDB" id="10036721at2759"/>
<name>A0A9N9L284_9HELO</name>
<evidence type="ECO:0000259" key="2">
    <source>
        <dbReference type="Pfam" id="PF17389"/>
    </source>
</evidence>
<dbReference type="AlphaFoldDB" id="A0A9N9L284"/>
<dbReference type="InterPro" id="IPR008928">
    <property type="entry name" value="6-hairpin_glycosidase_sf"/>
</dbReference>
<dbReference type="SUPFAM" id="SSF48208">
    <property type="entry name" value="Six-hairpin glycosidases"/>
    <property type="match status" value="1"/>
</dbReference>
<organism evidence="3 4">
    <name type="scientific">Hymenoscyphus fraxineus</name>
    <dbReference type="NCBI Taxonomy" id="746836"/>
    <lineage>
        <taxon>Eukaryota</taxon>
        <taxon>Fungi</taxon>
        <taxon>Dikarya</taxon>
        <taxon>Ascomycota</taxon>
        <taxon>Pezizomycotina</taxon>
        <taxon>Leotiomycetes</taxon>
        <taxon>Helotiales</taxon>
        <taxon>Helotiaceae</taxon>
        <taxon>Hymenoscyphus</taxon>
    </lineage>
</organism>
<dbReference type="Pfam" id="PF17389">
    <property type="entry name" value="Bac_rhamnosid6H"/>
    <property type="match status" value="1"/>
</dbReference>
<dbReference type="GO" id="GO:0003824">
    <property type="term" value="F:catalytic activity"/>
    <property type="evidence" value="ECO:0007669"/>
    <property type="project" value="UniProtKB-ARBA"/>
</dbReference>
<feature type="domain" description="Alpha-L-rhamnosidase six-hairpin glycosidase" evidence="2">
    <location>
        <begin position="314"/>
        <end position="610"/>
    </location>
</feature>
<dbReference type="InterPro" id="IPR012341">
    <property type="entry name" value="6hp_glycosidase-like_sf"/>
</dbReference>
<evidence type="ECO:0000256" key="1">
    <source>
        <dbReference type="SAM" id="SignalP"/>
    </source>
</evidence>
<gene>
    <name evidence="3" type="ORF">HYFRA_00003602</name>
</gene>
<dbReference type="PANTHER" id="PTHR34987:SF6">
    <property type="entry name" value="ALPHA-L-RHAMNOSIDASE SIX-HAIRPIN GLYCOSIDASE DOMAIN-CONTAINING PROTEIN"/>
    <property type="match status" value="1"/>
</dbReference>
<protein>
    <recommendedName>
        <fullName evidence="2">Alpha-L-rhamnosidase six-hairpin glycosidase domain-containing protein</fullName>
    </recommendedName>
</protein>
<feature type="chain" id="PRO_5040458022" description="Alpha-L-rhamnosidase six-hairpin glycosidase domain-containing protein" evidence="1">
    <location>
        <begin position="21"/>
        <end position="841"/>
    </location>
</feature>
<dbReference type="Proteomes" id="UP000696280">
    <property type="component" value="Unassembled WGS sequence"/>
</dbReference>
<dbReference type="GO" id="GO:0005975">
    <property type="term" value="P:carbohydrate metabolic process"/>
    <property type="evidence" value="ECO:0007669"/>
    <property type="project" value="InterPro"/>
</dbReference>
<proteinExistence type="predicted"/>
<evidence type="ECO:0000313" key="3">
    <source>
        <dbReference type="EMBL" id="CAG8956222.1"/>
    </source>
</evidence>
<dbReference type="InterPro" id="IPR035396">
    <property type="entry name" value="Bac_rhamnosid6H"/>
</dbReference>
<dbReference type="PANTHER" id="PTHR34987">
    <property type="entry name" value="C, PUTATIVE (AFU_ORTHOLOGUE AFUA_3G02880)-RELATED"/>
    <property type="match status" value="1"/>
</dbReference>
<evidence type="ECO:0000313" key="4">
    <source>
        <dbReference type="Proteomes" id="UP000696280"/>
    </source>
</evidence>
<accession>A0A9N9L284</accession>
<feature type="signal peptide" evidence="1">
    <location>
        <begin position="1"/>
        <end position="20"/>
    </location>
</feature>
<keyword evidence="1" id="KW-0732">Signal</keyword>
<dbReference type="EMBL" id="CAJVRL010000070">
    <property type="protein sequence ID" value="CAG8956222.1"/>
    <property type="molecule type" value="Genomic_DNA"/>
</dbReference>
<keyword evidence="4" id="KW-1185">Reference proteome</keyword>
<comment type="caution">
    <text evidence="3">The sequence shown here is derived from an EMBL/GenBank/DDBJ whole genome shotgun (WGS) entry which is preliminary data.</text>
</comment>
<dbReference type="Gene3D" id="1.50.10.10">
    <property type="match status" value="1"/>
</dbReference>
<reference evidence="3" key="1">
    <citation type="submission" date="2021-07" db="EMBL/GenBank/DDBJ databases">
        <authorList>
            <person name="Durling M."/>
        </authorList>
    </citation>
    <scope>NUCLEOTIDE SEQUENCE</scope>
</reference>
<sequence length="841" mass="92894">MKLVTVLLALFTLCVSFTGAANPGAINFNALPLDTVFPGRWEQYIKTPKDKNRILPSRVWSQANVTNAAVVLENAPQQPPSAATRASNFEIGVGGIVTYEFAENIGGRVCVDVSNFKGDPFLILSYSESSFFAGKIPDSTGDIVPLDLPLKFRIKNKGINCVAPGFNRGAFKYLTIYIPETPVPDDGNDFYHPPRGTTARDVVKKTTSSWYDLIRRGIKNLGRAVDADEDPSVSIKALWVVCSAYPNQPNGRAYNGYFESSSSLLNRVWYAGAWTLQLINIKPNEGCAIIQFSSEFDGTHPEPGAWYNNYTIANGTAVTTDGAKRDRMVWSGDMEITIPGIAVSSYDMLAVRNALDSLWNLQYSDGSLSYAGIPMGQHHEFSDTYHMHTLIGSYLYVLYSGDVDWIKNKWAAFKRAVDFSVAKIDGRNLMLVTSEFDWIRPGMVGHNSEASAIALKMLEDAIKLAEWVGEANPQTGGVSWTDTHARLRSGFQGLWCAADNLYGDNLEDRGCNGSQKVLPQDGNTWALMAGAADADTAAKVSEALRNRWTKYGAPAVEFPNVISPWVASCELMAHVVAGHHDYAIELMELQWGYMMDGPGMTNSTLIEGYRMDGYIHYPAYPAAPRNSHAHGWASGPTSVLIEGILGIKLLTPLGKTWEIEPHITKWLGHVRGGFANGLGKFEVSIERLVHISGRYAQGLNITVPAGSSGTLRWFGQEIKLSEEATSNTQTYSYYVYPPSPVQRQVAPVTRMAAPDQWRLFSADSQWTKPGTDQRAVGVTDLSIMTKYWVPTKGVRSAASRGDGWNRVKERKMRKREDARLHYEDVSPFIGLLEAEAITEWH</sequence>